<dbReference type="Pfam" id="PF13673">
    <property type="entry name" value="Acetyltransf_10"/>
    <property type="match status" value="1"/>
</dbReference>
<dbReference type="Gene3D" id="3.40.630.30">
    <property type="match status" value="1"/>
</dbReference>
<sequence>MSFIQKSFAELTTTELFRIYQLRVAVFVVEQDCVYQEVDDDDLIAQHLFRTDDVGQVLAYARLIPEPNQVRIGRVLVAASARKHGAGRELVTEAIAAARDTYPDAQQIVIQAQAYLQKFYASFGFTPTSEVYLETGIPHLDMVLPLNR</sequence>
<dbReference type="EMBL" id="JBHTOD010000002">
    <property type="protein sequence ID" value="MFD1454625.1"/>
    <property type="molecule type" value="Genomic_DNA"/>
</dbReference>
<proteinExistence type="predicted"/>
<evidence type="ECO:0000313" key="3">
    <source>
        <dbReference type="Proteomes" id="UP001597189"/>
    </source>
</evidence>
<gene>
    <name evidence="2" type="ORF">ACFQ44_02870</name>
</gene>
<evidence type="ECO:0000259" key="1">
    <source>
        <dbReference type="PROSITE" id="PS51186"/>
    </source>
</evidence>
<dbReference type="PROSITE" id="PS51186">
    <property type="entry name" value="GNAT"/>
    <property type="match status" value="1"/>
</dbReference>
<accession>A0ABW4D1V7</accession>
<evidence type="ECO:0000313" key="2">
    <source>
        <dbReference type="EMBL" id="MFD1454625.1"/>
    </source>
</evidence>
<dbReference type="Proteomes" id="UP001597189">
    <property type="component" value="Unassembled WGS sequence"/>
</dbReference>
<reference evidence="3" key="1">
    <citation type="journal article" date="2019" name="Int. J. Syst. Evol. Microbiol.">
        <title>The Global Catalogue of Microorganisms (GCM) 10K type strain sequencing project: providing services to taxonomists for standard genome sequencing and annotation.</title>
        <authorList>
            <consortium name="The Broad Institute Genomics Platform"/>
            <consortium name="The Broad Institute Genome Sequencing Center for Infectious Disease"/>
            <person name="Wu L."/>
            <person name="Ma J."/>
        </authorList>
    </citation>
    <scope>NUCLEOTIDE SEQUENCE [LARGE SCALE GENOMIC DNA]</scope>
    <source>
        <strain evidence="3">CCM 8979</strain>
    </source>
</reference>
<protein>
    <submittedName>
        <fullName evidence="2">GNAT family N-acetyltransferase</fullName>
    </submittedName>
</protein>
<organism evidence="2 3">
    <name type="scientific">Levilactobacillus lanxiensis</name>
    <dbReference type="NCBI Taxonomy" id="2799568"/>
    <lineage>
        <taxon>Bacteria</taxon>
        <taxon>Bacillati</taxon>
        <taxon>Bacillota</taxon>
        <taxon>Bacilli</taxon>
        <taxon>Lactobacillales</taxon>
        <taxon>Lactobacillaceae</taxon>
        <taxon>Levilactobacillus</taxon>
    </lineage>
</organism>
<feature type="domain" description="N-acetyltransferase" evidence="1">
    <location>
        <begin position="6"/>
        <end position="147"/>
    </location>
</feature>
<dbReference type="InterPro" id="IPR016181">
    <property type="entry name" value="Acyl_CoA_acyltransferase"/>
</dbReference>
<keyword evidence="3" id="KW-1185">Reference proteome</keyword>
<comment type="caution">
    <text evidence="2">The sequence shown here is derived from an EMBL/GenBank/DDBJ whole genome shotgun (WGS) entry which is preliminary data.</text>
</comment>
<dbReference type="SUPFAM" id="SSF55729">
    <property type="entry name" value="Acyl-CoA N-acyltransferases (Nat)"/>
    <property type="match status" value="1"/>
</dbReference>
<dbReference type="RefSeq" id="WP_203643264.1">
    <property type="nucleotide sequence ID" value="NZ_BOLN01000002.1"/>
</dbReference>
<dbReference type="InterPro" id="IPR000182">
    <property type="entry name" value="GNAT_dom"/>
</dbReference>
<name>A0ABW4D1V7_9LACO</name>